<evidence type="ECO:0000256" key="3">
    <source>
        <dbReference type="ARBA" id="ARBA00022679"/>
    </source>
</evidence>
<reference evidence="8" key="1">
    <citation type="submission" date="2025-08" db="UniProtKB">
        <authorList>
            <consortium name="RefSeq"/>
        </authorList>
    </citation>
    <scope>IDENTIFICATION</scope>
</reference>
<dbReference type="PANTHER" id="PTHR48043:SF114">
    <property type="entry name" value="IP04436P-RELATED"/>
    <property type="match status" value="1"/>
</dbReference>
<dbReference type="Pfam" id="PF00201">
    <property type="entry name" value="UDPGT"/>
    <property type="match status" value="1"/>
</dbReference>
<dbReference type="InterPro" id="IPR002213">
    <property type="entry name" value="UDP_glucos_trans"/>
</dbReference>
<keyword evidence="3" id="KW-0808">Transferase</keyword>
<organism evidence="7 8">
    <name type="scientific">Drosophila suzukii</name>
    <name type="common">Spotted-wing drosophila fruit fly</name>
    <dbReference type="NCBI Taxonomy" id="28584"/>
    <lineage>
        <taxon>Eukaryota</taxon>
        <taxon>Metazoa</taxon>
        <taxon>Ecdysozoa</taxon>
        <taxon>Arthropoda</taxon>
        <taxon>Hexapoda</taxon>
        <taxon>Insecta</taxon>
        <taxon>Pterygota</taxon>
        <taxon>Neoptera</taxon>
        <taxon>Endopterygota</taxon>
        <taxon>Diptera</taxon>
        <taxon>Brachycera</taxon>
        <taxon>Muscomorpha</taxon>
        <taxon>Ephydroidea</taxon>
        <taxon>Drosophilidae</taxon>
        <taxon>Drosophila</taxon>
        <taxon>Sophophora</taxon>
    </lineage>
</organism>
<dbReference type="Proteomes" id="UP001652628">
    <property type="component" value="Chromosome 3"/>
</dbReference>
<keyword evidence="5" id="KW-0812">Transmembrane</keyword>
<accession>A0AB39ZBR6</accession>
<evidence type="ECO:0000256" key="1">
    <source>
        <dbReference type="ARBA" id="ARBA00009995"/>
    </source>
</evidence>
<keyword evidence="5" id="KW-0472">Membrane</keyword>
<dbReference type="PANTHER" id="PTHR48043">
    <property type="entry name" value="EG:EG0003.4 PROTEIN-RELATED"/>
    <property type="match status" value="1"/>
</dbReference>
<name>A0AB39ZBR6_DROSZ</name>
<protein>
    <submittedName>
        <fullName evidence="8">UDP-glucosyltransferase 2</fullName>
    </submittedName>
</protein>
<feature type="chain" id="PRO_5045238602" evidence="6">
    <location>
        <begin position="22"/>
        <end position="580"/>
    </location>
</feature>
<evidence type="ECO:0000256" key="2">
    <source>
        <dbReference type="ARBA" id="ARBA00022676"/>
    </source>
</evidence>
<feature type="transmembrane region" description="Helical" evidence="5">
    <location>
        <begin position="489"/>
        <end position="512"/>
    </location>
</feature>
<feature type="signal peptide" evidence="6">
    <location>
        <begin position="1"/>
        <end position="21"/>
    </location>
</feature>
<evidence type="ECO:0000256" key="5">
    <source>
        <dbReference type="SAM" id="Phobius"/>
    </source>
</evidence>
<evidence type="ECO:0000313" key="7">
    <source>
        <dbReference type="Proteomes" id="UP001652628"/>
    </source>
</evidence>
<sequence length="580" mass="66205">MKTLFLLPVIVLLGTFCPSKAANILCLVSTAKHNNPGWSKPLFDALVANGHTLLVISTAPNPEPKKQVDGLLYYHLPNEYDVMKKHFLREDTHEYQPMVTLKQLLVWYEVLLGSCRSVLNSDTMNSKMPELTAQLAVDFDLIITDVTHGMECLMDAVPIWRSKPVLGLSAGKLTPDLISLLKAENTINAARTPHYISQVPKKMGFWNRLHNHILYYAEPLIHFVIIRPVLNNLVTTENAFPTLQLVLLNTHSTLDYVQNLPPGVIEVGGLHIKTEVNPLPSYIQKFTEKFIDGIVYINMPYIEYMNSLGVQAVVKMTLDNPNCGFIWNVEELEEMLPERPNLLTLHVDQSLQQDILALPYVKGFLNHADSFSLQEAVHNGVPVVMLPLKLEEFNNAQRAMERYLGVVVQAKEFNLRSLTVALRRILDDEHFTSALYHAQLKFRNRPQSALELAVWHAEQLIAEPRFFKEFPQTEALAQNFFVSHSLDVLMVPFVILMAVVINVVRLIIVLVTGRSKSRRNSKQSDLELPKKRKRVKKTSKKSSTIQETINILKDYNDKMLKEEKYLLNEEEMPLEEKKDM</sequence>
<dbReference type="InterPro" id="IPR050271">
    <property type="entry name" value="UDP-glycosyltransferase"/>
</dbReference>
<keyword evidence="6" id="KW-0732">Signal</keyword>
<dbReference type="AlphaFoldDB" id="A0AB39ZBR6"/>
<dbReference type="GeneID" id="108011867"/>
<dbReference type="Gene3D" id="3.40.50.2000">
    <property type="entry name" value="Glycogen Phosphorylase B"/>
    <property type="match status" value="1"/>
</dbReference>
<keyword evidence="5" id="KW-1133">Transmembrane helix</keyword>
<keyword evidence="7" id="KW-1185">Reference proteome</keyword>
<feature type="compositionally biased region" description="Basic residues" evidence="4">
    <location>
        <begin position="530"/>
        <end position="540"/>
    </location>
</feature>
<feature type="region of interest" description="Disordered" evidence="4">
    <location>
        <begin position="520"/>
        <end position="543"/>
    </location>
</feature>
<proteinExistence type="inferred from homology"/>
<dbReference type="SUPFAM" id="SSF53756">
    <property type="entry name" value="UDP-Glycosyltransferase/glycogen phosphorylase"/>
    <property type="match status" value="1"/>
</dbReference>
<comment type="similarity">
    <text evidence="1">Belongs to the UDP-glycosyltransferase family.</text>
</comment>
<gene>
    <name evidence="8" type="primary">Ugt305A1</name>
</gene>
<dbReference type="RefSeq" id="XP_016932598.4">
    <property type="nucleotide sequence ID" value="XM_017077109.4"/>
</dbReference>
<evidence type="ECO:0000313" key="8">
    <source>
        <dbReference type="RefSeq" id="XP_016932598.4"/>
    </source>
</evidence>
<dbReference type="GO" id="GO:0008194">
    <property type="term" value="F:UDP-glycosyltransferase activity"/>
    <property type="evidence" value="ECO:0007669"/>
    <property type="project" value="InterPro"/>
</dbReference>
<evidence type="ECO:0000256" key="6">
    <source>
        <dbReference type="SAM" id="SignalP"/>
    </source>
</evidence>
<evidence type="ECO:0000256" key="4">
    <source>
        <dbReference type="SAM" id="MobiDB-lite"/>
    </source>
</evidence>
<keyword evidence="2" id="KW-0328">Glycosyltransferase</keyword>